<evidence type="ECO:0000313" key="5">
    <source>
        <dbReference type="Proteomes" id="UP001295794"/>
    </source>
</evidence>
<dbReference type="GO" id="GO:0003676">
    <property type="term" value="F:nucleic acid binding"/>
    <property type="evidence" value="ECO:0007669"/>
    <property type="project" value="InterPro"/>
</dbReference>
<protein>
    <recommendedName>
        <fullName evidence="6">Angiogenic factor with G patch and FHA domains 1</fullName>
    </recommendedName>
</protein>
<dbReference type="Gene3D" id="2.60.200.20">
    <property type="match status" value="1"/>
</dbReference>
<evidence type="ECO:0000256" key="1">
    <source>
        <dbReference type="SAM" id="MobiDB-lite"/>
    </source>
</evidence>
<dbReference type="SUPFAM" id="SSF49879">
    <property type="entry name" value="SMAD/FHA domain"/>
    <property type="match status" value="1"/>
</dbReference>
<keyword evidence="5" id="KW-1185">Reference proteome</keyword>
<dbReference type="InterPro" id="IPR000467">
    <property type="entry name" value="G_patch_dom"/>
</dbReference>
<feature type="compositionally biased region" description="Polar residues" evidence="1">
    <location>
        <begin position="272"/>
        <end position="283"/>
    </location>
</feature>
<feature type="compositionally biased region" description="Pro residues" evidence="1">
    <location>
        <begin position="285"/>
        <end position="295"/>
    </location>
</feature>
<dbReference type="InterPro" id="IPR008984">
    <property type="entry name" value="SMAD_FHA_dom_sf"/>
</dbReference>
<reference evidence="4" key="1">
    <citation type="submission" date="2023-11" db="EMBL/GenBank/DDBJ databases">
        <authorList>
            <person name="De Vega J J."/>
            <person name="De Vega J J."/>
        </authorList>
    </citation>
    <scope>NUCLEOTIDE SEQUENCE</scope>
</reference>
<name>A0AAD2JY89_9AGAR</name>
<evidence type="ECO:0008006" key="6">
    <source>
        <dbReference type="Google" id="ProtNLM"/>
    </source>
</evidence>
<feature type="domain" description="FHA" evidence="2">
    <location>
        <begin position="76"/>
        <end position="130"/>
    </location>
</feature>
<dbReference type="InterPro" id="IPR000253">
    <property type="entry name" value="FHA_dom"/>
</dbReference>
<sequence>MVLESGEIPENGPSAPADYDASLEWPADESASGSLSTPAETVATKPDYPVFRLIVSRTAVLPRKQSLVISDGYNELQFGRDVAPSQDTPRVRLKEMEVSKLHATAYMDNHAWHLVDMGSKHGTFLQSSSAASAARLSPPRVASVPRRLHHLDTISIGSTTFIVHLHAGSRPCDLCCSCNNEVALFQTVRPRTATEPSISTRTVDFGSSRDPRKALSQLKQRLLASGRAVSSSEATTDYTDRSAIRRSMHTSFRHDAPGVLSAPLSQPDFRNAPSNVTTVSDESWQPPPLTTASQPPIPLPSHNIGHRLLVAQGWAPGSVLGIPEDGDGERIRLNAPLEVSVSAHRAGIGMPQQTDSSRIDSRSVSWREEGPQRRWKQSNVLMS</sequence>
<dbReference type="AlphaFoldDB" id="A0AAD2JY89"/>
<proteinExistence type="predicted"/>
<dbReference type="Proteomes" id="UP001295794">
    <property type="component" value="Unassembled WGS sequence"/>
</dbReference>
<dbReference type="EMBL" id="CAVNYO010000138">
    <property type="protein sequence ID" value="CAK5268554.1"/>
    <property type="molecule type" value="Genomic_DNA"/>
</dbReference>
<dbReference type="PANTHER" id="PTHR23106">
    <property type="entry name" value="ANGIOGENIC FACTOR WITH G PATCH AND FHA DOMAINS 1"/>
    <property type="match status" value="1"/>
</dbReference>
<dbReference type="PROSITE" id="PS50174">
    <property type="entry name" value="G_PATCH"/>
    <property type="match status" value="1"/>
</dbReference>
<feature type="region of interest" description="Disordered" evidence="1">
    <location>
        <begin position="347"/>
        <end position="383"/>
    </location>
</feature>
<comment type="caution">
    <text evidence="4">The sequence shown here is derived from an EMBL/GenBank/DDBJ whole genome shotgun (WGS) entry which is preliminary data.</text>
</comment>
<dbReference type="InterPro" id="IPR053027">
    <property type="entry name" value="AGGF1"/>
</dbReference>
<dbReference type="PANTHER" id="PTHR23106:SF24">
    <property type="entry name" value="ANGIOGENIC FACTOR WITH G PATCH AND FHA DOMAINS 1"/>
    <property type="match status" value="1"/>
</dbReference>
<gene>
    <name evidence="4" type="ORF">MYCIT1_LOCUS11816</name>
</gene>
<evidence type="ECO:0000313" key="4">
    <source>
        <dbReference type="EMBL" id="CAK5268554.1"/>
    </source>
</evidence>
<evidence type="ECO:0000259" key="3">
    <source>
        <dbReference type="PROSITE" id="PS50174"/>
    </source>
</evidence>
<organism evidence="4 5">
    <name type="scientific">Mycena citricolor</name>
    <dbReference type="NCBI Taxonomy" id="2018698"/>
    <lineage>
        <taxon>Eukaryota</taxon>
        <taxon>Fungi</taxon>
        <taxon>Dikarya</taxon>
        <taxon>Basidiomycota</taxon>
        <taxon>Agaricomycotina</taxon>
        <taxon>Agaricomycetes</taxon>
        <taxon>Agaricomycetidae</taxon>
        <taxon>Agaricales</taxon>
        <taxon>Marasmiineae</taxon>
        <taxon>Mycenaceae</taxon>
        <taxon>Mycena</taxon>
    </lineage>
</organism>
<feature type="domain" description="G-patch" evidence="3">
    <location>
        <begin position="301"/>
        <end position="353"/>
    </location>
</feature>
<feature type="region of interest" description="Disordered" evidence="1">
    <location>
        <begin position="1"/>
        <end position="40"/>
    </location>
</feature>
<dbReference type="PROSITE" id="PS50006">
    <property type="entry name" value="FHA_DOMAIN"/>
    <property type="match status" value="1"/>
</dbReference>
<accession>A0AAD2JY89</accession>
<dbReference type="Pfam" id="PF00498">
    <property type="entry name" value="FHA"/>
    <property type="match status" value="1"/>
</dbReference>
<evidence type="ECO:0000259" key="2">
    <source>
        <dbReference type="PROSITE" id="PS50006"/>
    </source>
</evidence>
<feature type="compositionally biased region" description="Basic and acidic residues" evidence="1">
    <location>
        <begin position="357"/>
        <end position="372"/>
    </location>
</feature>
<feature type="region of interest" description="Disordered" evidence="1">
    <location>
        <begin position="254"/>
        <end position="295"/>
    </location>
</feature>